<feature type="transmembrane region" description="Helical" evidence="1">
    <location>
        <begin position="41"/>
        <end position="59"/>
    </location>
</feature>
<accession>A0A8C0I2W1</accession>
<name>A0A8C0I2W1_BALMU</name>
<proteinExistence type="predicted"/>
<dbReference type="Ensembl" id="ENSBMST00010023267.1">
    <property type="protein sequence ID" value="ENSBMSP00010021090.1"/>
    <property type="gene ID" value="ENSBMSG00010015365.1"/>
</dbReference>
<protein>
    <submittedName>
        <fullName evidence="2">Uncharacterized protein</fullName>
    </submittedName>
</protein>
<dbReference type="GeneTree" id="ENSGT01130000278724"/>
<organism evidence="2">
    <name type="scientific">Balaenoptera musculus</name>
    <name type="common">Blue whale</name>
    <dbReference type="NCBI Taxonomy" id="9771"/>
    <lineage>
        <taxon>Eukaryota</taxon>
        <taxon>Metazoa</taxon>
        <taxon>Chordata</taxon>
        <taxon>Craniata</taxon>
        <taxon>Vertebrata</taxon>
        <taxon>Euteleostomi</taxon>
        <taxon>Mammalia</taxon>
        <taxon>Eutheria</taxon>
        <taxon>Laurasiatheria</taxon>
        <taxon>Artiodactyla</taxon>
        <taxon>Whippomorpha</taxon>
        <taxon>Cetacea</taxon>
        <taxon>Mysticeti</taxon>
        <taxon>Balaenopteridae</taxon>
        <taxon>Balaenoptera</taxon>
    </lineage>
</organism>
<reference evidence="2" key="1">
    <citation type="submission" date="2023-09" db="UniProtKB">
        <authorList>
            <consortium name="Ensembl"/>
        </authorList>
    </citation>
    <scope>IDENTIFICATION</scope>
</reference>
<keyword evidence="1" id="KW-0472">Membrane</keyword>
<keyword evidence="1" id="KW-1133">Transmembrane helix</keyword>
<dbReference type="AlphaFoldDB" id="A0A8C0I2W1"/>
<evidence type="ECO:0000313" key="2">
    <source>
        <dbReference type="Ensembl" id="ENSBMSP00010021090.1"/>
    </source>
</evidence>
<sequence>MSISPFHIFLIGLFLFLLLSYICSSYILDINPLSDIWFANIFSHSVGYLSILSIVSFAGQKLFSLM</sequence>
<keyword evidence="1" id="KW-0812">Transmembrane</keyword>
<evidence type="ECO:0000256" key="1">
    <source>
        <dbReference type="SAM" id="Phobius"/>
    </source>
</evidence>